<accession>A0ABW2EQK7</accession>
<evidence type="ECO:0000259" key="1">
    <source>
        <dbReference type="SMART" id="SM00849"/>
    </source>
</evidence>
<name>A0ABW2EQK7_9BACI</name>
<dbReference type="RefSeq" id="WP_204708504.1">
    <property type="nucleotide sequence ID" value="NZ_JBHSZV010000047.1"/>
</dbReference>
<dbReference type="CDD" id="cd07721">
    <property type="entry name" value="yflN-like_MBL-fold"/>
    <property type="match status" value="1"/>
</dbReference>
<dbReference type="Gene3D" id="3.60.15.10">
    <property type="entry name" value="Ribonuclease Z/Hydroxyacylglutathione hydrolase-like"/>
    <property type="match status" value="1"/>
</dbReference>
<sequence length="275" mass="30796">MDKEIDKQSEVLCFDHAEPAGVLEDVAFYRTLIANIWMIGEPESKEWVLIDTGPIHYCNRIIEACKKRFGDIPPKAIILTHGHFDHVGSAKDLAKHWNIPIYVHPDELNYVDGTRSYPVGDSTVGGGLAALFSPFFPTAPVDLSKWVTVLPGNGEIPLLEEWTYIHTPGHTPGHISLFRERDKTLISGDAIITVKEESVMSLVLQSQKIHGPPAHYTHNWQRAEESVKKLAALNPEMVLPGHGLPMKGEQLTTQLQELAANFRKLAIPKHKRKEK</sequence>
<dbReference type="PANTHER" id="PTHR42951:SF17">
    <property type="entry name" value="METALLO-BETA-LACTAMASE DOMAIN-CONTAINING PROTEIN"/>
    <property type="match status" value="1"/>
</dbReference>
<gene>
    <name evidence="2" type="ORF">ACFQIC_16340</name>
</gene>
<dbReference type="SMART" id="SM00849">
    <property type="entry name" value="Lactamase_B"/>
    <property type="match status" value="1"/>
</dbReference>
<evidence type="ECO:0000313" key="3">
    <source>
        <dbReference type="Proteomes" id="UP001596410"/>
    </source>
</evidence>
<evidence type="ECO:0000313" key="2">
    <source>
        <dbReference type="EMBL" id="MFC7063384.1"/>
    </source>
</evidence>
<feature type="domain" description="Metallo-beta-lactamase" evidence="1">
    <location>
        <begin position="33"/>
        <end position="242"/>
    </location>
</feature>
<proteinExistence type="predicted"/>
<dbReference type="Pfam" id="PF00753">
    <property type="entry name" value="Lactamase_B"/>
    <property type="match status" value="1"/>
</dbReference>
<dbReference type="InterPro" id="IPR050855">
    <property type="entry name" value="NDM-1-like"/>
</dbReference>
<dbReference type="InterPro" id="IPR036866">
    <property type="entry name" value="RibonucZ/Hydroxyglut_hydro"/>
</dbReference>
<organism evidence="2 3">
    <name type="scientific">Halobacillus seohaensis</name>
    <dbReference type="NCBI Taxonomy" id="447421"/>
    <lineage>
        <taxon>Bacteria</taxon>
        <taxon>Bacillati</taxon>
        <taxon>Bacillota</taxon>
        <taxon>Bacilli</taxon>
        <taxon>Bacillales</taxon>
        <taxon>Bacillaceae</taxon>
        <taxon>Halobacillus</taxon>
    </lineage>
</organism>
<protein>
    <submittedName>
        <fullName evidence="2">MBL fold metallo-hydrolase</fullName>
    </submittedName>
</protein>
<dbReference type="EMBL" id="JBHSZV010000047">
    <property type="protein sequence ID" value="MFC7063384.1"/>
    <property type="molecule type" value="Genomic_DNA"/>
</dbReference>
<dbReference type="Proteomes" id="UP001596410">
    <property type="component" value="Unassembled WGS sequence"/>
</dbReference>
<dbReference type="SUPFAM" id="SSF56281">
    <property type="entry name" value="Metallo-hydrolase/oxidoreductase"/>
    <property type="match status" value="1"/>
</dbReference>
<keyword evidence="3" id="KW-1185">Reference proteome</keyword>
<dbReference type="PANTHER" id="PTHR42951">
    <property type="entry name" value="METALLO-BETA-LACTAMASE DOMAIN-CONTAINING"/>
    <property type="match status" value="1"/>
</dbReference>
<dbReference type="InterPro" id="IPR001279">
    <property type="entry name" value="Metallo-B-lactamas"/>
</dbReference>
<reference evidence="3" key="1">
    <citation type="journal article" date="2019" name="Int. J. Syst. Evol. Microbiol.">
        <title>The Global Catalogue of Microorganisms (GCM) 10K type strain sequencing project: providing services to taxonomists for standard genome sequencing and annotation.</title>
        <authorList>
            <consortium name="The Broad Institute Genomics Platform"/>
            <consortium name="The Broad Institute Genome Sequencing Center for Infectious Disease"/>
            <person name="Wu L."/>
            <person name="Ma J."/>
        </authorList>
    </citation>
    <scope>NUCLEOTIDE SEQUENCE [LARGE SCALE GENOMIC DNA]</scope>
    <source>
        <strain evidence="3">CGMCC 4.1621</strain>
    </source>
</reference>
<comment type="caution">
    <text evidence="2">The sequence shown here is derived from an EMBL/GenBank/DDBJ whole genome shotgun (WGS) entry which is preliminary data.</text>
</comment>